<dbReference type="InterPro" id="IPR001878">
    <property type="entry name" value="Znf_CCHC"/>
</dbReference>
<dbReference type="KEGG" id="nvi:100114341"/>
<evidence type="ECO:0000313" key="4">
    <source>
        <dbReference type="EnsemblMetazoa" id="XP_031779045"/>
    </source>
</evidence>
<reference evidence="4" key="1">
    <citation type="submission" date="2021-01" db="UniProtKB">
        <authorList>
            <consortium name="EnsemblMetazoa"/>
        </authorList>
    </citation>
    <scope>IDENTIFICATION</scope>
</reference>
<dbReference type="Proteomes" id="UP000002358">
    <property type="component" value="Chromosome 2"/>
</dbReference>
<feature type="domain" description="CCHC-type" evidence="3">
    <location>
        <begin position="223"/>
        <end position="238"/>
    </location>
</feature>
<protein>
    <recommendedName>
        <fullName evidence="3">CCHC-type domain-containing protein</fullName>
    </recommendedName>
</protein>
<evidence type="ECO:0000256" key="1">
    <source>
        <dbReference type="PROSITE-ProRule" id="PRU00047"/>
    </source>
</evidence>
<dbReference type="InterPro" id="IPR036875">
    <property type="entry name" value="Znf_CCHC_sf"/>
</dbReference>
<proteinExistence type="predicted"/>
<dbReference type="AlphaFoldDB" id="A0A7M7Q1B0"/>
<dbReference type="RefSeq" id="XP_031779045.1">
    <property type="nucleotide sequence ID" value="XM_031923185.2"/>
</dbReference>
<keyword evidence="5" id="KW-1185">Reference proteome</keyword>
<feature type="region of interest" description="Disordered" evidence="2">
    <location>
        <begin position="307"/>
        <end position="338"/>
    </location>
</feature>
<evidence type="ECO:0000313" key="5">
    <source>
        <dbReference type="Proteomes" id="UP000002358"/>
    </source>
</evidence>
<evidence type="ECO:0000256" key="2">
    <source>
        <dbReference type="SAM" id="MobiDB-lite"/>
    </source>
</evidence>
<dbReference type="GeneID" id="100114341"/>
<organism evidence="4 5">
    <name type="scientific">Nasonia vitripennis</name>
    <name type="common">Parasitic wasp</name>
    <dbReference type="NCBI Taxonomy" id="7425"/>
    <lineage>
        <taxon>Eukaryota</taxon>
        <taxon>Metazoa</taxon>
        <taxon>Ecdysozoa</taxon>
        <taxon>Arthropoda</taxon>
        <taxon>Hexapoda</taxon>
        <taxon>Insecta</taxon>
        <taxon>Pterygota</taxon>
        <taxon>Neoptera</taxon>
        <taxon>Endopterygota</taxon>
        <taxon>Hymenoptera</taxon>
        <taxon>Apocrita</taxon>
        <taxon>Proctotrupomorpha</taxon>
        <taxon>Chalcidoidea</taxon>
        <taxon>Pteromalidae</taxon>
        <taxon>Pteromalinae</taxon>
        <taxon>Nasonia</taxon>
    </lineage>
</organism>
<keyword evidence="1" id="KW-0479">Metal-binding</keyword>
<feature type="compositionally biased region" description="Acidic residues" evidence="2">
    <location>
        <begin position="1"/>
        <end position="23"/>
    </location>
</feature>
<keyword evidence="1" id="KW-0862">Zinc</keyword>
<accession>A0A7M7Q1B0</accession>
<dbReference type="SUPFAM" id="SSF57756">
    <property type="entry name" value="Retrovirus zinc finger-like domains"/>
    <property type="match status" value="1"/>
</dbReference>
<dbReference type="GO" id="GO:0003676">
    <property type="term" value="F:nucleic acid binding"/>
    <property type="evidence" value="ECO:0007669"/>
    <property type="project" value="InterPro"/>
</dbReference>
<dbReference type="InParanoid" id="A0A7M7Q1B0"/>
<dbReference type="GO" id="GO:0008270">
    <property type="term" value="F:zinc ion binding"/>
    <property type="evidence" value="ECO:0007669"/>
    <property type="project" value="UniProtKB-KW"/>
</dbReference>
<dbReference type="PROSITE" id="PS50158">
    <property type="entry name" value="ZF_CCHC"/>
    <property type="match status" value="1"/>
</dbReference>
<sequence length="350" mass="40633">MDETEIEITEPNYEDYEASDVEDEFKSHDLSPFHSPSLSDRRKMGVLSVLRSIKENQEKQNDMMSQVITLLEGQQKITNKLLEIEKAKIRSQISKKSVNKELDADVETSEPQTVQSTIISQLNETFRNLKQSLESNSTSKLNIQRDYKLTEKALNLLDCINPDLKSNDLLDEEDDNIPKEENLISKESETKEFKNRNADDFHKGPKGSFPPKRTQWHVGPTQRCFRCNKIGHNAPECPLAEYGLWFCYFCQAEKKHKGSDCPRSNAGTSKTPYFGNKKYIPNNPQNKYIKNREYDNGGRERANLSKPFKRTVKPEIPGRNHNQYYKPKDAKPYMADSEETSWKRKDYNNY</sequence>
<dbReference type="Gene3D" id="4.10.60.10">
    <property type="entry name" value="Zinc finger, CCHC-type"/>
    <property type="match status" value="1"/>
</dbReference>
<dbReference type="EnsemblMetazoa" id="XM_031923185">
    <property type="protein sequence ID" value="XP_031779045"/>
    <property type="gene ID" value="LOC100114341"/>
</dbReference>
<evidence type="ECO:0000259" key="3">
    <source>
        <dbReference type="PROSITE" id="PS50158"/>
    </source>
</evidence>
<name>A0A7M7Q1B0_NASVI</name>
<dbReference type="OrthoDB" id="7696379at2759"/>
<keyword evidence="1" id="KW-0863">Zinc-finger</keyword>
<dbReference type="SMR" id="A0A7M7Q1B0"/>
<feature type="region of interest" description="Disordered" evidence="2">
    <location>
        <begin position="1"/>
        <end position="37"/>
    </location>
</feature>
<dbReference type="SMART" id="SM00343">
    <property type="entry name" value="ZnF_C2HC"/>
    <property type="match status" value="2"/>
</dbReference>